<dbReference type="PANTHER" id="PTHR31672">
    <property type="entry name" value="BNACNNG10540D PROTEIN"/>
    <property type="match status" value="1"/>
</dbReference>
<dbReference type="AlphaFoldDB" id="I1PJB2"/>
<evidence type="ECO:0000313" key="3">
    <source>
        <dbReference type="EnsemblPlants" id="ORGLA04G0028100.1"/>
    </source>
</evidence>
<dbReference type="HOGENOM" id="CLU_1858376_0_0_1"/>
<evidence type="ECO:0000259" key="2">
    <source>
        <dbReference type="PROSITE" id="PS50181"/>
    </source>
</evidence>
<dbReference type="EnsemblPlants" id="ORGLA04G0028100.1">
    <property type="protein sequence ID" value="ORGLA04G0028100.1"/>
    <property type="gene ID" value="ORGLA04G0028100"/>
</dbReference>
<organism evidence="3 4">
    <name type="scientific">Oryza glaberrima</name>
    <name type="common">African rice</name>
    <dbReference type="NCBI Taxonomy" id="4538"/>
    <lineage>
        <taxon>Eukaryota</taxon>
        <taxon>Viridiplantae</taxon>
        <taxon>Streptophyta</taxon>
        <taxon>Embryophyta</taxon>
        <taxon>Tracheophyta</taxon>
        <taxon>Spermatophyta</taxon>
        <taxon>Magnoliopsida</taxon>
        <taxon>Liliopsida</taxon>
        <taxon>Poales</taxon>
        <taxon>Poaceae</taxon>
        <taxon>BOP clade</taxon>
        <taxon>Oryzoideae</taxon>
        <taxon>Oryzeae</taxon>
        <taxon>Oryzinae</taxon>
        <taxon>Oryza</taxon>
    </lineage>
</organism>
<reference evidence="3 4" key="2">
    <citation type="submission" date="2018-04" db="EMBL/GenBank/DDBJ databases">
        <title>OglaRS2 (Oryza glaberrima Reference Sequence Version 2).</title>
        <authorList>
            <person name="Zhang J."/>
            <person name="Kudrna D."/>
            <person name="Lee S."/>
            <person name="Talag J."/>
            <person name="Rajasekar S."/>
            <person name="Wing R.A."/>
        </authorList>
    </citation>
    <scope>NUCLEOTIDE SEQUENCE [LARGE SCALE GENOMIC DNA]</scope>
    <source>
        <strain evidence="3 4">cv. IRGC 96717</strain>
    </source>
</reference>
<dbReference type="PROSITE" id="PS50181">
    <property type="entry name" value="FBOX"/>
    <property type="match status" value="1"/>
</dbReference>
<dbReference type="Proteomes" id="UP000007306">
    <property type="component" value="Chromosome 4"/>
</dbReference>
<reference evidence="3" key="1">
    <citation type="submission" date="2015-06" db="UniProtKB">
        <authorList>
            <consortium name="EnsemblPlants"/>
        </authorList>
    </citation>
    <scope>IDENTIFICATION</scope>
</reference>
<dbReference type="InterPro" id="IPR001810">
    <property type="entry name" value="F-box_dom"/>
</dbReference>
<dbReference type="InterPro" id="IPR050796">
    <property type="entry name" value="SCF_F-box_component"/>
</dbReference>
<proteinExistence type="predicted"/>
<feature type="region of interest" description="Disordered" evidence="1">
    <location>
        <begin position="94"/>
        <end position="138"/>
    </location>
</feature>
<dbReference type="Pfam" id="PF12937">
    <property type="entry name" value="F-box-like"/>
    <property type="match status" value="1"/>
</dbReference>
<name>I1PJB2_ORYGL</name>
<feature type="compositionally biased region" description="Low complexity" evidence="1">
    <location>
        <begin position="95"/>
        <end position="138"/>
    </location>
</feature>
<dbReference type="Gramene" id="ORGLA04G0028100.1">
    <property type="protein sequence ID" value="ORGLA04G0028100.1"/>
    <property type="gene ID" value="ORGLA04G0028100"/>
</dbReference>
<dbReference type="SMART" id="SM00256">
    <property type="entry name" value="FBOX"/>
    <property type="match status" value="1"/>
</dbReference>
<sequence>MAKRARLLSAAAGPVLPDELVWEILARLPARGLLRCHAVCRDWRRLATSADFLLAHHRHQPPRPLVFGCARWRSGAAADADAAVDSVDLIRHPPSAAASSASATTANTRASRSTPPSTGSSSSSPAAPSTSATRPRAR</sequence>
<protein>
    <recommendedName>
        <fullName evidence="2">F-box domain-containing protein</fullName>
    </recommendedName>
</protein>
<feature type="domain" description="F-box" evidence="2">
    <location>
        <begin position="16"/>
        <end position="57"/>
    </location>
</feature>
<dbReference type="SUPFAM" id="SSF81383">
    <property type="entry name" value="F-box domain"/>
    <property type="match status" value="1"/>
</dbReference>
<dbReference type="Gene3D" id="1.20.1280.50">
    <property type="match status" value="1"/>
</dbReference>
<keyword evidence="4" id="KW-1185">Reference proteome</keyword>
<evidence type="ECO:0000256" key="1">
    <source>
        <dbReference type="SAM" id="MobiDB-lite"/>
    </source>
</evidence>
<accession>I1PJB2</accession>
<dbReference type="InterPro" id="IPR036047">
    <property type="entry name" value="F-box-like_dom_sf"/>
</dbReference>
<evidence type="ECO:0000313" key="4">
    <source>
        <dbReference type="Proteomes" id="UP000007306"/>
    </source>
</evidence>